<sequence>MTYTYVVLEVSEEAYREIRTKLEEADYQYIMSRPSDPNCIIDMHGIAIQPRTKEESGQ</sequence>
<comment type="caution">
    <text evidence="1">The sequence shown here is derived from an EMBL/GenBank/DDBJ whole genome shotgun (WGS) entry which is preliminary data.</text>
</comment>
<accession>A0A0F9QK05</accession>
<organism evidence="1">
    <name type="scientific">marine sediment metagenome</name>
    <dbReference type="NCBI Taxonomy" id="412755"/>
    <lineage>
        <taxon>unclassified sequences</taxon>
        <taxon>metagenomes</taxon>
        <taxon>ecological metagenomes</taxon>
    </lineage>
</organism>
<name>A0A0F9QK05_9ZZZZ</name>
<evidence type="ECO:0000313" key="1">
    <source>
        <dbReference type="EMBL" id="KKN42774.1"/>
    </source>
</evidence>
<protein>
    <submittedName>
        <fullName evidence="1">Uncharacterized protein</fullName>
    </submittedName>
</protein>
<dbReference type="AlphaFoldDB" id="A0A0F9QK05"/>
<dbReference type="EMBL" id="LAZR01001557">
    <property type="protein sequence ID" value="KKN42774.1"/>
    <property type="molecule type" value="Genomic_DNA"/>
</dbReference>
<gene>
    <name evidence="1" type="ORF">LCGC14_0709840</name>
</gene>
<proteinExistence type="predicted"/>
<reference evidence="1" key="1">
    <citation type="journal article" date="2015" name="Nature">
        <title>Complex archaea that bridge the gap between prokaryotes and eukaryotes.</title>
        <authorList>
            <person name="Spang A."/>
            <person name="Saw J.H."/>
            <person name="Jorgensen S.L."/>
            <person name="Zaremba-Niedzwiedzka K."/>
            <person name="Martijn J."/>
            <person name="Lind A.E."/>
            <person name="van Eijk R."/>
            <person name="Schleper C."/>
            <person name="Guy L."/>
            <person name="Ettema T.J."/>
        </authorList>
    </citation>
    <scope>NUCLEOTIDE SEQUENCE</scope>
</reference>